<keyword evidence="2" id="KW-0560">Oxidoreductase</keyword>
<dbReference type="RefSeq" id="WP_026742737.1">
    <property type="nucleotide sequence ID" value="NZ_FNQS01000002.1"/>
</dbReference>
<dbReference type="EMBL" id="FNQS01000002">
    <property type="protein sequence ID" value="SEA13285.1"/>
    <property type="molecule type" value="Genomic_DNA"/>
</dbReference>
<dbReference type="Pfam" id="PF03992">
    <property type="entry name" value="ABM"/>
    <property type="match status" value="1"/>
</dbReference>
<dbReference type="AlphaFoldDB" id="A0A1H3YP36"/>
<dbReference type="SUPFAM" id="SSF54909">
    <property type="entry name" value="Dimeric alpha+beta barrel"/>
    <property type="match status" value="1"/>
</dbReference>
<dbReference type="STRING" id="71657.SAMN02982996_01061"/>
<sequence length="95" mass="10712">MEIRVVACLQAKPEYLKEITDAVTKAVEPSRKEAGNLQYDLHAEIDKPGAFVFIERWKNKAALETHEKTAHFQKLVADMEGKTVSVDIKLMTQVA</sequence>
<name>A0A1H3YP36_9GAMM</name>
<feature type="domain" description="ABM" evidence="1">
    <location>
        <begin position="3"/>
        <end position="94"/>
    </location>
</feature>
<keyword evidence="2" id="KW-0503">Monooxygenase</keyword>
<accession>A0A1H3YP36</accession>
<dbReference type="Proteomes" id="UP000187280">
    <property type="component" value="Unassembled WGS sequence"/>
</dbReference>
<dbReference type="PANTHER" id="PTHR33336">
    <property type="entry name" value="QUINOL MONOOXYGENASE YGIN-RELATED"/>
    <property type="match status" value="1"/>
</dbReference>
<dbReference type="InterPro" id="IPR011008">
    <property type="entry name" value="Dimeric_a/b-barrel"/>
</dbReference>
<dbReference type="InterPro" id="IPR007138">
    <property type="entry name" value="ABM_dom"/>
</dbReference>
<organism evidence="2 3">
    <name type="scientific">Lonsdalea quercina</name>
    <dbReference type="NCBI Taxonomy" id="71657"/>
    <lineage>
        <taxon>Bacteria</taxon>
        <taxon>Pseudomonadati</taxon>
        <taxon>Pseudomonadota</taxon>
        <taxon>Gammaproteobacteria</taxon>
        <taxon>Enterobacterales</taxon>
        <taxon>Pectobacteriaceae</taxon>
        <taxon>Lonsdalea</taxon>
    </lineage>
</organism>
<evidence type="ECO:0000259" key="1">
    <source>
        <dbReference type="PROSITE" id="PS51725"/>
    </source>
</evidence>
<keyword evidence="3" id="KW-1185">Reference proteome</keyword>
<gene>
    <name evidence="2" type="ORF">SAMN02982996_01061</name>
</gene>
<proteinExistence type="predicted"/>
<dbReference type="Gene3D" id="3.30.70.100">
    <property type="match status" value="1"/>
</dbReference>
<dbReference type="PANTHER" id="PTHR33336:SF3">
    <property type="entry name" value="ABM DOMAIN-CONTAINING PROTEIN"/>
    <property type="match status" value="1"/>
</dbReference>
<reference evidence="2 3" key="1">
    <citation type="submission" date="2016-10" db="EMBL/GenBank/DDBJ databases">
        <authorList>
            <person name="de Groot N.N."/>
        </authorList>
    </citation>
    <scope>NUCLEOTIDE SEQUENCE [LARGE SCALE GENOMIC DNA]</scope>
    <source>
        <strain evidence="2 3">ATCC 29281</strain>
    </source>
</reference>
<dbReference type="InterPro" id="IPR050744">
    <property type="entry name" value="AI-2_Isomerase_LsrG"/>
</dbReference>
<dbReference type="GO" id="GO:0004497">
    <property type="term" value="F:monooxygenase activity"/>
    <property type="evidence" value="ECO:0007669"/>
    <property type="project" value="UniProtKB-KW"/>
</dbReference>
<evidence type="ECO:0000313" key="3">
    <source>
        <dbReference type="Proteomes" id="UP000187280"/>
    </source>
</evidence>
<protein>
    <submittedName>
        <fullName evidence="2">Quinol monooxygenase YgiN</fullName>
    </submittedName>
</protein>
<dbReference type="GO" id="GO:0005829">
    <property type="term" value="C:cytosol"/>
    <property type="evidence" value="ECO:0007669"/>
    <property type="project" value="TreeGrafter"/>
</dbReference>
<dbReference type="PROSITE" id="PS51725">
    <property type="entry name" value="ABM"/>
    <property type="match status" value="1"/>
</dbReference>
<evidence type="ECO:0000313" key="2">
    <source>
        <dbReference type="EMBL" id="SEA13285.1"/>
    </source>
</evidence>
<dbReference type="eggNOG" id="COG1359">
    <property type="taxonomic scope" value="Bacteria"/>
</dbReference>
<dbReference type="GeneID" id="97763973"/>